<comment type="caution">
    <text evidence="1">The sequence shown here is derived from an EMBL/GenBank/DDBJ whole genome shotgun (WGS) entry which is preliminary data.</text>
</comment>
<dbReference type="Gene3D" id="3.40.390.10">
    <property type="entry name" value="Collagenase (Catalytic Domain)"/>
    <property type="match status" value="1"/>
</dbReference>
<organism evidence="1 2">
    <name type="scientific">Discostella pseudostelligera</name>
    <dbReference type="NCBI Taxonomy" id="259834"/>
    <lineage>
        <taxon>Eukaryota</taxon>
        <taxon>Sar</taxon>
        <taxon>Stramenopiles</taxon>
        <taxon>Ochrophyta</taxon>
        <taxon>Bacillariophyta</taxon>
        <taxon>Coscinodiscophyceae</taxon>
        <taxon>Thalassiosirophycidae</taxon>
        <taxon>Stephanodiscales</taxon>
        <taxon>Stephanodiscaceae</taxon>
        <taxon>Discostella</taxon>
    </lineage>
</organism>
<evidence type="ECO:0008006" key="3">
    <source>
        <dbReference type="Google" id="ProtNLM"/>
    </source>
</evidence>
<accession>A0ABD3MLH9</accession>
<dbReference type="EMBL" id="JALLBG020000117">
    <property type="protein sequence ID" value="KAL3763709.1"/>
    <property type="molecule type" value="Genomic_DNA"/>
</dbReference>
<protein>
    <recommendedName>
        <fullName evidence="3">Peptidase M12B domain-containing protein</fullName>
    </recommendedName>
</protein>
<evidence type="ECO:0000313" key="1">
    <source>
        <dbReference type="EMBL" id="KAL3763709.1"/>
    </source>
</evidence>
<feature type="non-terminal residue" evidence="1">
    <location>
        <position position="1"/>
    </location>
</feature>
<keyword evidence="2" id="KW-1185">Reference proteome</keyword>
<reference evidence="1 2" key="1">
    <citation type="submission" date="2024-10" db="EMBL/GenBank/DDBJ databases">
        <title>Updated reference genomes for cyclostephanoid diatoms.</title>
        <authorList>
            <person name="Roberts W.R."/>
            <person name="Alverson A.J."/>
        </authorList>
    </citation>
    <scope>NUCLEOTIDE SEQUENCE [LARGE SCALE GENOMIC DNA]</scope>
    <source>
        <strain evidence="1 2">AJA232-27</strain>
    </source>
</reference>
<gene>
    <name evidence="1" type="ORF">ACHAWU_008031</name>
</gene>
<evidence type="ECO:0000313" key="2">
    <source>
        <dbReference type="Proteomes" id="UP001530293"/>
    </source>
</evidence>
<sequence>GDVIDIDFGPGRQYKCHSQGRGGSSTCTTATAADGSLFGTAIVGDMNVVTRGKNSRGEDYIFGSTSVGDDICDIGPDATGSNIVQCKSMRNYPPEADVEVLVTGEKPIRNSSANSSAVAGRPSSLLPHHHSGLAVDDLGGNIDVMVVWTKRSECKKSGLDPDCSLTDVTENNMRGLIDLAIAETNTAYNLSGVTTQLRLVHAYREPNYVEAATDAFVTALQNIQSSSDGVMDDLHEKRDVYGADIVAMIIDGAQYCGMAYLGPGIDLMFSVSSWNCATGYYTFGHEISHNFGCNHDKGTTNTCGSSDSNYGWRDPSAGFRSILAYNCVTGQCDNMPPSAGCPRVQRFSNNVYLYNGKAMGSPLHDNASQINSVKSIVAAYRTAVVGVPAPPSPQ</sequence>
<feature type="non-terminal residue" evidence="1">
    <location>
        <position position="394"/>
    </location>
</feature>
<dbReference type="AlphaFoldDB" id="A0ABD3MLH9"/>
<dbReference type="InterPro" id="IPR024079">
    <property type="entry name" value="MetalloPept_cat_dom_sf"/>
</dbReference>
<name>A0ABD3MLH9_9STRA</name>
<dbReference type="SUPFAM" id="SSF55486">
    <property type="entry name" value="Metalloproteases ('zincins'), catalytic domain"/>
    <property type="match status" value="1"/>
</dbReference>
<proteinExistence type="predicted"/>
<dbReference type="Proteomes" id="UP001530293">
    <property type="component" value="Unassembled WGS sequence"/>
</dbReference>
<dbReference type="Pfam" id="PF13688">
    <property type="entry name" value="Reprolysin_5"/>
    <property type="match status" value="1"/>
</dbReference>